<evidence type="ECO:0000256" key="2">
    <source>
        <dbReference type="ARBA" id="ARBA00022448"/>
    </source>
</evidence>
<dbReference type="EMBL" id="AP017378">
    <property type="protein sequence ID" value="BBD09819.1"/>
    <property type="molecule type" value="Genomic_DNA"/>
</dbReference>
<dbReference type="InterPro" id="IPR050222">
    <property type="entry name" value="MATE_MdtK"/>
</dbReference>
<evidence type="ECO:0000256" key="9">
    <source>
        <dbReference type="ARBA" id="ARBA00031636"/>
    </source>
</evidence>
<keyword evidence="12" id="KW-1185">Reference proteome</keyword>
<feature type="transmembrane region" description="Helical" evidence="10">
    <location>
        <begin position="388"/>
        <end position="408"/>
    </location>
</feature>
<accession>A0A2Z6B2S6</accession>
<feature type="transmembrane region" description="Helical" evidence="10">
    <location>
        <begin position="247"/>
        <end position="266"/>
    </location>
</feature>
<keyword evidence="8 10" id="KW-0472">Membrane</keyword>
<evidence type="ECO:0000256" key="5">
    <source>
        <dbReference type="ARBA" id="ARBA00022692"/>
    </source>
</evidence>
<dbReference type="GO" id="GO:0005886">
    <property type="term" value="C:plasma membrane"/>
    <property type="evidence" value="ECO:0007669"/>
    <property type="project" value="UniProtKB-SubCell"/>
</dbReference>
<evidence type="ECO:0000256" key="7">
    <source>
        <dbReference type="ARBA" id="ARBA00023065"/>
    </source>
</evidence>
<comment type="subcellular location">
    <subcellularLocation>
        <location evidence="1">Cell membrane</location>
        <topology evidence="1">Multi-pass membrane protein</topology>
    </subcellularLocation>
</comment>
<sequence length="471" mass="51447">MTSEETSRPYRTIWRLAWPQALMMFFHFWIGFVDVYVAGLMNREVQAALGLITSCLFFLLIIAISVANGSVAAISQSLGAGLTARARRYVGLCLEIGALGGLLFMVGGVAAKDLLLAALHVPMEIRGITAEFLDVYALLLPSYYLLVITNAVFRARKEVMIPTATMLVITVVNALADFGLGLGLWGLPRLEHQGLAWATFWSVSAGALVNLFMLWRKGLLNRKTFPPLRWVRAALPYLMKVAWPSGLMQIFWQTGYLVLFAIAASLPVNSVNALAGMTAGLRIEAILFLAGFAFNMTASVLVGNYLGAGEPATAKRFGYMIWGIGVVSIGLLTLVVWQFVAPIAALMSTEVGVRVQIESYLFYNLLAIPFTLTSMIIGGALNGAGATLYNTAVFGVTVWCVRLPLAWYLGHVLIAEASGIWMAMLCSQAVQAFLILWVYQFKDWSRFGMIQKRNKVQPLVGVAPAGVNLRK</sequence>
<evidence type="ECO:0000256" key="6">
    <source>
        <dbReference type="ARBA" id="ARBA00022989"/>
    </source>
</evidence>
<evidence type="ECO:0000256" key="3">
    <source>
        <dbReference type="ARBA" id="ARBA00022449"/>
    </source>
</evidence>
<organism evidence="11 12">
    <name type="scientific">Desulfovibrio ferrophilus</name>
    <dbReference type="NCBI Taxonomy" id="241368"/>
    <lineage>
        <taxon>Bacteria</taxon>
        <taxon>Pseudomonadati</taxon>
        <taxon>Thermodesulfobacteriota</taxon>
        <taxon>Desulfovibrionia</taxon>
        <taxon>Desulfovibrionales</taxon>
        <taxon>Desulfovibrionaceae</taxon>
        <taxon>Desulfovibrio</taxon>
    </lineage>
</organism>
<dbReference type="Proteomes" id="UP000269883">
    <property type="component" value="Chromosome"/>
</dbReference>
<dbReference type="GO" id="GO:0042910">
    <property type="term" value="F:xenobiotic transmembrane transporter activity"/>
    <property type="evidence" value="ECO:0007669"/>
    <property type="project" value="InterPro"/>
</dbReference>
<dbReference type="PIRSF" id="PIRSF006603">
    <property type="entry name" value="DinF"/>
    <property type="match status" value="1"/>
</dbReference>
<feature type="transmembrane region" description="Helical" evidence="10">
    <location>
        <begin position="360"/>
        <end position="381"/>
    </location>
</feature>
<dbReference type="Pfam" id="PF01554">
    <property type="entry name" value="MatE"/>
    <property type="match status" value="2"/>
</dbReference>
<feature type="transmembrane region" description="Helical" evidence="10">
    <location>
        <begin position="135"/>
        <end position="153"/>
    </location>
</feature>
<dbReference type="RefSeq" id="WP_126380830.1">
    <property type="nucleotide sequence ID" value="NZ_AP017378.1"/>
</dbReference>
<evidence type="ECO:0000256" key="8">
    <source>
        <dbReference type="ARBA" id="ARBA00023136"/>
    </source>
</evidence>
<keyword evidence="2" id="KW-0813">Transport</keyword>
<dbReference type="GO" id="GO:0006811">
    <property type="term" value="P:monoatomic ion transport"/>
    <property type="evidence" value="ECO:0007669"/>
    <property type="project" value="UniProtKB-KW"/>
</dbReference>
<feature type="transmembrane region" description="Helical" evidence="10">
    <location>
        <begin position="21"/>
        <end position="41"/>
    </location>
</feature>
<feature type="transmembrane region" description="Helical" evidence="10">
    <location>
        <begin position="165"/>
        <end position="188"/>
    </location>
</feature>
<dbReference type="CDD" id="cd13137">
    <property type="entry name" value="MATE_NorM_like"/>
    <property type="match status" value="1"/>
</dbReference>
<feature type="transmembrane region" description="Helical" evidence="10">
    <location>
        <begin position="89"/>
        <end position="115"/>
    </location>
</feature>
<evidence type="ECO:0000256" key="4">
    <source>
        <dbReference type="ARBA" id="ARBA00022475"/>
    </source>
</evidence>
<keyword evidence="6 10" id="KW-1133">Transmembrane helix</keyword>
<evidence type="ECO:0000313" key="12">
    <source>
        <dbReference type="Proteomes" id="UP000269883"/>
    </source>
</evidence>
<keyword evidence="4" id="KW-1003">Cell membrane</keyword>
<dbReference type="OrthoDB" id="9776324at2"/>
<feature type="transmembrane region" description="Helical" evidence="10">
    <location>
        <begin position="286"/>
        <end position="307"/>
    </location>
</feature>
<dbReference type="PANTHER" id="PTHR43298">
    <property type="entry name" value="MULTIDRUG RESISTANCE PROTEIN NORM-RELATED"/>
    <property type="match status" value="1"/>
</dbReference>
<dbReference type="GO" id="GO:0015297">
    <property type="term" value="F:antiporter activity"/>
    <property type="evidence" value="ECO:0007669"/>
    <property type="project" value="UniProtKB-KW"/>
</dbReference>
<keyword evidence="3" id="KW-0050">Antiport</keyword>
<gene>
    <name evidence="11" type="ORF">DFE_3093</name>
</gene>
<feature type="transmembrane region" description="Helical" evidence="10">
    <location>
        <begin position="319"/>
        <end position="340"/>
    </location>
</feature>
<evidence type="ECO:0000313" key="11">
    <source>
        <dbReference type="EMBL" id="BBD09819.1"/>
    </source>
</evidence>
<proteinExistence type="predicted"/>
<feature type="transmembrane region" description="Helical" evidence="10">
    <location>
        <begin position="47"/>
        <end position="68"/>
    </location>
</feature>
<dbReference type="PANTHER" id="PTHR43298:SF2">
    <property type="entry name" value="FMN_FAD EXPORTER YEEO-RELATED"/>
    <property type="match status" value="1"/>
</dbReference>
<keyword evidence="5 10" id="KW-0812">Transmembrane</keyword>
<dbReference type="KEGG" id="dfl:DFE_3093"/>
<feature type="transmembrane region" description="Helical" evidence="10">
    <location>
        <begin position="420"/>
        <end position="439"/>
    </location>
</feature>
<evidence type="ECO:0000256" key="10">
    <source>
        <dbReference type="SAM" id="Phobius"/>
    </source>
</evidence>
<feature type="transmembrane region" description="Helical" evidence="10">
    <location>
        <begin position="194"/>
        <end position="215"/>
    </location>
</feature>
<protein>
    <recommendedName>
        <fullName evidence="9">Multidrug-efflux transporter</fullName>
    </recommendedName>
</protein>
<dbReference type="AlphaFoldDB" id="A0A2Z6B2S6"/>
<reference evidence="11 12" key="1">
    <citation type="journal article" date="2018" name="Sci. Adv.">
        <title>Multi-heme cytochromes provide a pathway for survival in energy-limited environments.</title>
        <authorList>
            <person name="Deng X."/>
            <person name="Dohmae N."/>
            <person name="Nealson K.H."/>
            <person name="Hashimoto K."/>
            <person name="Okamoto A."/>
        </authorList>
    </citation>
    <scope>NUCLEOTIDE SEQUENCE [LARGE SCALE GENOMIC DNA]</scope>
    <source>
        <strain evidence="11 12">IS5</strain>
    </source>
</reference>
<dbReference type="InterPro" id="IPR002528">
    <property type="entry name" value="MATE_fam"/>
</dbReference>
<dbReference type="InterPro" id="IPR048279">
    <property type="entry name" value="MdtK-like"/>
</dbReference>
<keyword evidence="7" id="KW-0406">Ion transport</keyword>
<name>A0A2Z6B2S6_9BACT</name>
<evidence type="ECO:0000256" key="1">
    <source>
        <dbReference type="ARBA" id="ARBA00004651"/>
    </source>
</evidence>